<gene>
    <name evidence="2" type="ORF">ACFPM8_04990</name>
</gene>
<sequence length="58" mass="6642">MKITIKLPKPRNPLVAAAKLRQAGRHDSFNPARRERRLQKQNLQLLLSGRGRKDDPDA</sequence>
<protein>
    <submittedName>
        <fullName evidence="2">Uncharacterized protein</fullName>
    </submittedName>
</protein>
<organism evidence="2 3">
    <name type="scientific">Paraherbaspirillum soli</name>
    <dbReference type="NCBI Taxonomy" id="631222"/>
    <lineage>
        <taxon>Bacteria</taxon>
        <taxon>Pseudomonadati</taxon>
        <taxon>Pseudomonadota</taxon>
        <taxon>Betaproteobacteria</taxon>
        <taxon>Burkholderiales</taxon>
        <taxon>Oxalobacteraceae</taxon>
        <taxon>Paraherbaspirillum</taxon>
    </lineage>
</organism>
<keyword evidence="3" id="KW-1185">Reference proteome</keyword>
<comment type="caution">
    <text evidence="2">The sequence shown here is derived from an EMBL/GenBank/DDBJ whole genome shotgun (WGS) entry which is preliminary data.</text>
</comment>
<reference evidence="3" key="1">
    <citation type="journal article" date="2019" name="Int. J. Syst. Evol. Microbiol.">
        <title>The Global Catalogue of Microorganisms (GCM) 10K type strain sequencing project: providing services to taxonomists for standard genome sequencing and annotation.</title>
        <authorList>
            <consortium name="The Broad Institute Genomics Platform"/>
            <consortium name="The Broad Institute Genome Sequencing Center for Infectious Disease"/>
            <person name="Wu L."/>
            <person name="Ma J."/>
        </authorList>
    </citation>
    <scope>NUCLEOTIDE SEQUENCE [LARGE SCALE GENOMIC DNA]</scope>
    <source>
        <strain evidence="3">JCM 17066</strain>
    </source>
</reference>
<evidence type="ECO:0000313" key="3">
    <source>
        <dbReference type="Proteomes" id="UP001596045"/>
    </source>
</evidence>
<dbReference type="RefSeq" id="WP_378995571.1">
    <property type="nucleotide sequence ID" value="NZ_JBHSMT010000008.1"/>
</dbReference>
<name>A0ABW0M6S3_9BURK</name>
<dbReference type="EMBL" id="JBHSMT010000008">
    <property type="protein sequence ID" value="MFC5473306.1"/>
    <property type="molecule type" value="Genomic_DNA"/>
</dbReference>
<evidence type="ECO:0000313" key="2">
    <source>
        <dbReference type="EMBL" id="MFC5473306.1"/>
    </source>
</evidence>
<feature type="region of interest" description="Disordered" evidence="1">
    <location>
        <begin position="20"/>
        <end position="58"/>
    </location>
</feature>
<dbReference type="Proteomes" id="UP001596045">
    <property type="component" value="Unassembled WGS sequence"/>
</dbReference>
<accession>A0ABW0M6S3</accession>
<evidence type="ECO:0000256" key="1">
    <source>
        <dbReference type="SAM" id="MobiDB-lite"/>
    </source>
</evidence>
<proteinExistence type="predicted"/>